<dbReference type="EMBL" id="NBSH01000003">
    <property type="protein sequence ID" value="ORX38946.1"/>
    <property type="molecule type" value="Genomic_DNA"/>
</dbReference>
<evidence type="ECO:0000256" key="4">
    <source>
        <dbReference type="SAM" id="SignalP"/>
    </source>
</evidence>
<evidence type="ECO:0000256" key="2">
    <source>
        <dbReference type="ARBA" id="ARBA00022729"/>
    </source>
</evidence>
<sequence length="331" mass="36543">MMNALTLLTLLLPTVLGWDYTVELTVDRSTKYQVVDGWGCSEAFQRATDVLGRYGLSPQNQSYVLDLLFDVEKGAGFTILRNGIGSSNSSKGNLMNSIEPYAPAGPNATPNYTWDHYSSGQFPLSQDARARGLPYIYADAWSAPGFMKTNDDENNGGYLCGVEGTHCSTGDWKQAYANYLIQFWKYWNDAGVPITHLGFLNEPSFAPDYASMQSNGTQAADFIRVLGKTIQKENIDVEIVCCDDYGWEQQEALMAGLAAPDENGNSGESYLSVISGHGYASPPDFQLSTSLRVWETEWADLTGDYTPYEFWNHSGPGEGLTWASRIQVARL</sequence>
<dbReference type="RefSeq" id="XP_021872809.1">
    <property type="nucleotide sequence ID" value="XM_022014974.1"/>
</dbReference>
<keyword evidence="3 6" id="KW-0378">Hydrolase</keyword>
<evidence type="ECO:0000313" key="7">
    <source>
        <dbReference type="Proteomes" id="UP000193218"/>
    </source>
</evidence>
<dbReference type="SUPFAM" id="SSF51445">
    <property type="entry name" value="(Trans)glycosidases"/>
    <property type="match status" value="1"/>
</dbReference>
<evidence type="ECO:0000256" key="3">
    <source>
        <dbReference type="ARBA" id="ARBA00022801"/>
    </source>
</evidence>
<feature type="domain" description="Endo-beta-1,6-galactanase-like" evidence="5">
    <location>
        <begin position="22"/>
        <end position="248"/>
    </location>
</feature>
<feature type="chain" id="PRO_5012033514" evidence="4">
    <location>
        <begin position="18"/>
        <end position="331"/>
    </location>
</feature>
<dbReference type="Proteomes" id="UP000193218">
    <property type="component" value="Unassembled WGS sequence"/>
</dbReference>
<reference evidence="6 7" key="1">
    <citation type="submission" date="2017-03" db="EMBL/GenBank/DDBJ databases">
        <title>Widespread Adenine N6-methylation of Active Genes in Fungi.</title>
        <authorList>
            <consortium name="DOE Joint Genome Institute"/>
            <person name="Mondo S.J."/>
            <person name="Dannebaum R.O."/>
            <person name="Kuo R.C."/>
            <person name="Louie K.B."/>
            <person name="Bewick A.J."/>
            <person name="Labutti K."/>
            <person name="Haridas S."/>
            <person name="Kuo A."/>
            <person name="Salamov A."/>
            <person name="Ahrendt S.R."/>
            <person name="Lau R."/>
            <person name="Bowen B.P."/>
            <person name="Lipzen A."/>
            <person name="Sullivan W."/>
            <person name="Andreopoulos W.B."/>
            <person name="Clum A."/>
            <person name="Lindquist E."/>
            <person name="Daum C."/>
            <person name="Northen T.R."/>
            <person name="Ramamoorthy G."/>
            <person name="Schmitz R.J."/>
            <person name="Gryganskyi A."/>
            <person name="Culley D."/>
            <person name="Magnuson J."/>
            <person name="James T.Y."/>
            <person name="O'Malley M.A."/>
            <person name="Stajich J.E."/>
            <person name="Spatafora J.W."/>
            <person name="Visel A."/>
            <person name="Grigoriev I.V."/>
        </authorList>
    </citation>
    <scope>NUCLEOTIDE SEQUENCE [LARGE SCALE GENOMIC DNA]</scope>
    <source>
        <strain evidence="6 7">NRRL Y-17943</strain>
    </source>
</reference>
<dbReference type="GeneID" id="33556782"/>
<dbReference type="GO" id="GO:0016020">
    <property type="term" value="C:membrane"/>
    <property type="evidence" value="ECO:0007669"/>
    <property type="project" value="GOC"/>
</dbReference>
<proteinExistence type="inferred from homology"/>
<dbReference type="PANTHER" id="PTHR11069">
    <property type="entry name" value="GLUCOSYLCERAMIDASE"/>
    <property type="match status" value="1"/>
</dbReference>
<dbReference type="InParanoid" id="A0A1Y1UNA9"/>
<dbReference type="InterPro" id="IPR039514">
    <property type="entry name" value="6GAL-like"/>
</dbReference>
<dbReference type="AlphaFoldDB" id="A0A1Y1UNA9"/>
<dbReference type="Gene3D" id="3.20.20.80">
    <property type="entry name" value="Glycosidases"/>
    <property type="match status" value="1"/>
</dbReference>
<accession>A0A1Y1UNA9</accession>
<evidence type="ECO:0000256" key="1">
    <source>
        <dbReference type="ARBA" id="ARBA00005382"/>
    </source>
</evidence>
<name>A0A1Y1UNA9_9TREE</name>
<comment type="caution">
    <text evidence="6">The sequence shown here is derived from an EMBL/GenBank/DDBJ whole genome shotgun (WGS) entry which is preliminary data.</text>
</comment>
<dbReference type="Pfam" id="PF14587">
    <property type="entry name" value="Glyco_hydr_30_2"/>
    <property type="match status" value="1"/>
</dbReference>
<protein>
    <submittedName>
        <fullName evidence="6">Glycoside hydrolase superfamily</fullName>
    </submittedName>
</protein>
<dbReference type="InterPro" id="IPR017853">
    <property type="entry name" value="GH"/>
</dbReference>
<dbReference type="STRING" id="4999.A0A1Y1UNA9"/>
<organism evidence="6 7">
    <name type="scientific">Kockovaella imperatae</name>
    <dbReference type="NCBI Taxonomy" id="4999"/>
    <lineage>
        <taxon>Eukaryota</taxon>
        <taxon>Fungi</taxon>
        <taxon>Dikarya</taxon>
        <taxon>Basidiomycota</taxon>
        <taxon>Agaricomycotina</taxon>
        <taxon>Tremellomycetes</taxon>
        <taxon>Tremellales</taxon>
        <taxon>Cuniculitremaceae</taxon>
        <taxon>Kockovaella</taxon>
    </lineage>
</organism>
<keyword evidence="7" id="KW-1185">Reference proteome</keyword>
<dbReference type="OrthoDB" id="2012278at2759"/>
<dbReference type="GO" id="GO:0004348">
    <property type="term" value="F:glucosylceramidase activity"/>
    <property type="evidence" value="ECO:0007669"/>
    <property type="project" value="InterPro"/>
</dbReference>
<dbReference type="GO" id="GO:0006680">
    <property type="term" value="P:glucosylceramide catabolic process"/>
    <property type="evidence" value="ECO:0007669"/>
    <property type="project" value="TreeGrafter"/>
</dbReference>
<evidence type="ECO:0000313" key="6">
    <source>
        <dbReference type="EMBL" id="ORX38946.1"/>
    </source>
</evidence>
<comment type="similarity">
    <text evidence="1">Belongs to the glycosyl hydrolase 30 family.</text>
</comment>
<keyword evidence="2 4" id="KW-0732">Signal</keyword>
<dbReference type="InterPro" id="IPR001139">
    <property type="entry name" value="Glyco_hydro_30"/>
</dbReference>
<dbReference type="PANTHER" id="PTHR11069:SF23">
    <property type="entry name" value="LYSOSOMAL ACID GLUCOSYLCERAMIDASE"/>
    <property type="match status" value="1"/>
</dbReference>
<feature type="signal peptide" evidence="4">
    <location>
        <begin position="1"/>
        <end position="17"/>
    </location>
</feature>
<gene>
    <name evidence="6" type="ORF">BD324DRAFT_617963</name>
</gene>
<evidence type="ECO:0000259" key="5">
    <source>
        <dbReference type="Pfam" id="PF14587"/>
    </source>
</evidence>